<dbReference type="OrthoDB" id="1495225at2"/>
<dbReference type="Proteomes" id="UP000218418">
    <property type="component" value="Chromosome"/>
</dbReference>
<evidence type="ECO:0000313" key="1">
    <source>
        <dbReference type="EMBL" id="BAY87293.1"/>
    </source>
</evidence>
<proteinExistence type="predicted"/>
<dbReference type="InterPro" id="IPR008792">
    <property type="entry name" value="PQQD"/>
</dbReference>
<accession>A0A1Z4M1C2</accession>
<dbReference type="NCBIfam" id="NF033536">
    <property type="entry name" value="lasso_PqqD_Bac"/>
    <property type="match status" value="1"/>
</dbReference>
<keyword evidence="2" id="KW-1185">Reference proteome</keyword>
<dbReference type="EMBL" id="AP018227">
    <property type="protein sequence ID" value="BAY87293.1"/>
    <property type="molecule type" value="Genomic_DNA"/>
</dbReference>
<dbReference type="AlphaFoldDB" id="A0A1Z4M1C2"/>
<sequence>MIYQDPETEKITESSIVVATEDQISSDLGGESVILNMTTGVYHGLNEVGARVWDLIEKPKAVKDIKQVLLEEYEVEADVCTDDLFSLLNELKTAGLIKVTNETAA</sequence>
<evidence type="ECO:0008006" key="3">
    <source>
        <dbReference type="Google" id="ProtNLM"/>
    </source>
</evidence>
<name>A0A1Z4M1C2_9CYAN</name>
<evidence type="ECO:0000313" key="2">
    <source>
        <dbReference type="Proteomes" id="UP000218418"/>
    </source>
</evidence>
<gene>
    <name evidence="1" type="ORF">NIES267_68140</name>
</gene>
<reference evidence="1 2" key="1">
    <citation type="submission" date="2017-06" db="EMBL/GenBank/DDBJ databases">
        <title>Genome sequencing of cyanobaciteial culture collection at National Institute for Environmental Studies (NIES).</title>
        <authorList>
            <person name="Hirose Y."/>
            <person name="Shimura Y."/>
            <person name="Fujisawa T."/>
            <person name="Nakamura Y."/>
            <person name="Kawachi M."/>
        </authorList>
    </citation>
    <scope>NUCLEOTIDE SEQUENCE [LARGE SCALE GENOMIC DNA]</scope>
    <source>
        <strain evidence="1 2">NIES-267</strain>
    </source>
</reference>
<dbReference type="Pfam" id="PF05402">
    <property type="entry name" value="PqqD"/>
    <property type="match status" value="1"/>
</dbReference>
<dbReference type="InterPro" id="IPR041881">
    <property type="entry name" value="PqqD_sf"/>
</dbReference>
<dbReference type="Gene3D" id="1.10.10.1150">
    <property type="entry name" value="Coenzyme PQQ synthesis protein D (PqqD)"/>
    <property type="match status" value="1"/>
</dbReference>
<protein>
    <recommendedName>
        <fullName evidence="3">Thymidylate synthase</fullName>
    </recommendedName>
</protein>
<organism evidence="1 2">
    <name type="scientific">Calothrix parasitica NIES-267</name>
    <dbReference type="NCBI Taxonomy" id="1973488"/>
    <lineage>
        <taxon>Bacteria</taxon>
        <taxon>Bacillati</taxon>
        <taxon>Cyanobacteriota</taxon>
        <taxon>Cyanophyceae</taxon>
        <taxon>Nostocales</taxon>
        <taxon>Calotrichaceae</taxon>
        <taxon>Calothrix</taxon>
    </lineage>
</organism>